<feature type="region of interest" description="Disordered" evidence="1">
    <location>
        <begin position="351"/>
        <end position="372"/>
    </location>
</feature>
<evidence type="ECO:0000313" key="3">
    <source>
        <dbReference type="EMBL" id="KAG9272597.1"/>
    </source>
</evidence>
<dbReference type="Pfam" id="PF12348">
    <property type="entry name" value="CLASP_N"/>
    <property type="match status" value="1"/>
</dbReference>
<dbReference type="GO" id="GO:0000226">
    <property type="term" value="P:microtubule cytoskeleton organization"/>
    <property type="evidence" value="ECO:0007669"/>
    <property type="project" value="TreeGrafter"/>
</dbReference>
<dbReference type="GO" id="GO:0005929">
    <property type="term" value="C:cilium"/>
    <property type="evidence" value="ECO:0007669"/>
    <property type="project" value="TreeGrafter"/>
</dbReference>
<dbReference type="SMART" id="SM01349">
    <property type="entry name" value="TOG"/>
    <property type="match status" value="1"/>
</dbReference>
<dbReference type="SUPFAM" id="SSF48371">
    <property type="entry name" value="ARM repeat"/>
    <property type="match status" value="1"/>
</dbReference>
<dbReference type="InterPro" id="IPR016024">
    <property type="entry name" value="ARM-type_fold"/>
</dbReference>
<dbReference type="AlphaFoldDB" id="A0A8T2LP21"/>
<evidence type="ECO:0000256" key="1">
    <source>
        <dbReference type="SAM" id="MobiDB-lite"/>
    </source>
</evidence>
<dbReference type="Gene3D" id="1.25.10.10">
    <property type="entry name" value="Leucine-rich Repeat Variant"/>
    <property type="match status" value="1"/>
</dbReference>
<gene>
    <name evidence="3" type="primary">TOGARAM1</name>
    <name evidence="3" type="ORF">AMEX_G13611</name>
</gene>
<feature type="region of interest" description="Disordered" evidence="1">
    <location>
        <begin position="1"/>
        <end position="24"/>
    </location>
</feature>
<dbReference type="InterPro" id="IPR034085">
    <property type="entry name" value="TOG"/>
</dbReference>
<evidence type="ECO:0000259" key="2">
    <source>
        <dbReference type="SMART" id="SM01349"/>
    </source>
</evidence>
<dbReference type="Proteomes" id="UP000752171">
    <property type="component" value="Unassembled WGS sequence"/>
</dbReference>
<dbReference type="InterPro" id="IPR024395">
    <property type="entry name" value="CLASP_N_dom"/>
</dbReference>
<feature type="domain" description="TOG" evidence="2">
    <location>
        <begin position="155"/>
        <end position="373"/>
    </location>
</feature>
<proteinExistence type="predicted"/>
<name>A0A8T2LP21_ASTMX</name>
<dbReference type="OrthoDB" id="9880441at2759"/>
<dbReference type="GO" id="GO:0005881">
    <property type="term" value="C:cytoplasmic microtubule"/>
    <property type="evidence" value="ECO:0007669"/>
    <property type="project" value="TreeGrafter"/>
</dbReference>
<dbReference type="PANTHER" id="PTHR21567:SF87">
    <property type="entry name" value="CRESCERIN-LIKE PROTEIN CHE-12"/>
    <property type="match status" value="1"/>
</dbReference>
<protein>
    <submittedName>
        <fullName evidence="3">TOG array regulator of axonemal microtubules protein 1-like</fullName>
    </submittedName>
</protein>
<reference evidence="3 4" key="1">
    <citation type="submission" date="2021-07" db="EMBL/GenBank/DDBJ databases">
        <authorList>
            <person name="Imarazene B."/>
            <person name="Zahm M."/>
            <person name="Klopp C."/>
            <person name="Cabau C."/>
            <person name="Beille S."/>
            <person name="Jouanno E."/>
            <person name="Castinel A."/>
            <person name="Lluch J."/>
            <person name="Gil L."/>
            <person name="Kuchtly C."/>
            <person name="Lopez Roques C."/>
            <person name="Donnadieu C."/>
            <person name="Parrinello H."/>
            <person name="Journot L."/>
            <person name="Du K."/>
            <person name="Schartl M."/>
            <person name="Retaux S."/>
            <person name="Guiguen Y."/>
        </authorList>
    </citation>
    <scope>NUCLEOTIDE SEQUENCE [LARGE SCALE GENOMIC DNA]</scope>
    <source>
        <strain evidence="3">Pach_M1</strain>
        <tissue evidence="3">Testis</tissue>
    </source>
</reference>
<organism evidence="3 4">
    <name type="scientific">Astyanax mexicanus</name>
    <name type="common">Blind cave fish</name>
    <name type="synonym">Astyanax fasciatus mexicanus</name>
    <dbReference type="NCBI Taxonomy" id="7994"/>
    <lineage>
        <taxon>Eukaryota</taxon>
        <taxon>Metazoa</taxon>
        <taxon>Chordata</taxon>
        <taxon>Craniata</taxon>
        <taxon>Vertebrata</taxon>
        <taxon>Euteleostomi</taxon>
        <taxon>Actinopterygii</taxon>
        <taxon>Neopterygii</taxon>
        <taxon>Teleostei</taxon>
        <taxon>Ostariophysi</taxon>
        <taxon>Characiformes</taxon>
        <taxon>Characoidei</taxon>
        <taxon>Acestrorhamphidae</taxon>
        <taxon>Acestrorhamphinae</taxon>
        <taxon>Astyanax</taxon>
    </lineage>
</organism>
<evidence type="ECO:0000313" key="4">
    <source>
        <dbReference type="Proteomes" id="UP000752171"/>
    </source>
</evidence>
<dbReference type="EMBL" id="JAICCE010000010">
    <property type="protein sequence ID" value="KAG9272597.1"/>
    <property type="molecule type" value="Genomic_DNA"/>
</dbReference>
<dbReference type="GO" id="GO:0008017">
    <property type="term" value="F:microtubule binding"/>
    <property type="evidence" value="ECO:0007669"/>
    <property type="project" value="TreeGrafter"/>
</dbReference>
<comment type="caution">
    <text evidence="3">The sequence shown here is derived from an EMBL/GenBank/DDBJ whole genome shotgun (WGS) entry which is preliminary data.</text>
</comment>
<accession>A0A8T2LP21</accession>
<sequence length="427" mass="47000">MDFKRTEGLLFPPLPPSGPRPVRRNNRQVRVLKPDWLENSFKYQELISRPVLQHPAPPPVPLPIATKPVVVNKVSAHYSPGSGIPNLDWQGRLRPVQVMGQSITTRAARYKMDKSVEVEGACREPNNIRAAPQAVERGQRVVHPLVRPSLTREDPLDRPEEALGLAMCLLQEDEWERKSEGLRLVRALAEHHSSGVLPELHSICKAVNKEVKRVRSLVSREAINTMAHLFAYLQHHMDSEVMGAARTLLHKAGVSSLFIREGVELALTAMVHSCSPGRVLRGLLAGGLSHRNPAIRAATAYSLVRLLQEVEVSHVLTDRKFARKLLPAIRTLEFDSAQEVRKVGSLLGGKRTGPVASGLPSQPAGNVPPPNKPYKACEGFAQGRPSSPSHYFRGRPPFRCMGPVSITVTSSDSVGFSGTKHFTPNPL</sequence>
<dbReference type="InterPro" id="IPR011989">
    <property type="entry name" value="ARM-like"/>
</dbReference>
<dbReference type="PANTHER" id="PTHR21567">
    <property type="entry name" value="CLASP"/>
    <property type="match status" value="1"/>
</dbReference>